<reference evidence="3 4" key="1">
    <citation type="submission" date="2018-06" db="EMBL/GenBank/DDBJ databases">
        <title>Genome conservation of Clostridium tetani.</title>
        <authorList>
            <person name="Bruggemann H."/>
            <person name="Popoff M.R."/>
        </authorList>
    </citation>
    <scope>NUCLEOTIDE SEQUENCE [LARGE SCALE GENOMIC DNA]</scope>
    <source>
        <strain evidence="3 4">63.05</strain>
    </source>
</reference>
<accession>A0ABY0EU26</accession>
<gene>
    <name evidence="3" type="ORF">DP131_06345</name>
</gene>
<feature type="transmembrane region" description="Helical" evidence="1">
    <location>
        <begin position="60"/>
        <end position="77"/>
    </location>
</feature>
<dbReference type="EMBL" id="QMAU01000026">
    <property type="protein sequence ID" value="RXI57053.1"/>
    <property type="molecule type" value="Genomic_DNA"/>
</dbReference>
<name>A0ABY0EU26_CLOTA</name>
<feature type="domain" description="YcxB-like C-terminal" evidence="2">
    <location>
        <begin position="102"/>
        <end position="159"/>
    </location>
</feature>
<feature type="transmembrane region" description="Helical" evidence="1">
    <location>
        <begin position="36"/>
        <end position="54"/>
    </location>
</feature>
<dbReference type="Proteomes" id="UP000290273">
    <property type="component" value="Unassembled WGS sequence"/>
</dbReference>
<evidence type="ECO:0000313" key="4">
    <source>
        <dbReference type="Proteomes" id="UP000290273"/>
    </source>
</evidence>
<keyword evidence="1" id="KW-1133">Transmembrane helix</keyword>
<sequence>MIISFNKDRDDFKLERKEYCNNINLKLKGIRMIKKVFFHISILSIFFMMLIISIKYNLNWYSFLVAFVISIISKYVFKISSNSFQEKALKNANYLGSYKIILDEDGIKTIKPNSEVFTKWECISHIKETKNYLFLTTNYDSYISIPKSYISEFDIKNIRKKDNL</sequence>
<keyword evidence="1" id="KW-0812">Transmembrane</keyword>
<dbReference type="RefSeq" id="WP_039262197.1">
    <property type="nucleotide sequence ID" value="NZ_JSWD01000141.1"/>
</dbReference>
<evidence type="ECO:0000313" key="3">
    <source>
        <dbReference type="EMBL" id="RXI57053.1"/>
    </source>
</evidence>
<proteinExistence type="predicted"/>
<dbReference type="InterPro" id="IPR025588">
    <property type="entry name" value="YcxB-like_C"/>
</dbReference>
<dbReference type="Pfam" id="PF14317">
    <property type="entry name" value="YcxB"/>
    <property type="match status" value="1"/>
</dbReference>
<comment type="caution">
    <text evidence="3">The sequence shown here is derived from an EMBL/GenBank/DDBJ whole genome shotgun (WGS) entry which is preliminary data.</text>
</comment>
<evidence type="ECO:0000256" key="1">
    <source>
        <dbReference type="SAM" id="Phobius"/>
    </source>
</evidence>
<evidence type="ECO:0000259" key="2">
    <source>
        <dbReference type="Pfam" id="PF14317"/>
    </source>
</evidence>
<keyword evidence="1" id="KW-0472">Membrane</keyword>
<protein>
    <submittedName>
        <fullName evidence="3">YcxB family protein</fullName>
    </submittedName>
</protein>
<organism evidence="3 4">
    <name type="scientific">Clostridium tetani</name>
    <dbReference type="NCBI Taxonomy" id="1513"/>
    <lineage>
        <taxon>Bacteria</taxon>
        <taxon>Bacillati</taxon>
        <taxon>Bacillota</taxon>
        <taxon>Clostridia</taxon>
        <taxon>Eubacteriales</taxon>
        <taxon>Clostridiaceae</taxon>
        <taxon>Clostridium</taxon>
    </lineage>
</organism>